<dbReference type="Proteomes" id="UP000315295">
    <property type="component" value="Unassembled WGS sequence"/>
</dbReference>
<accession>A0A540LQG6</accession>
<evidence type="ECO:0000313" key="2">
    <source>
        <dbReference type="Proteomes" id="UP000315295"/>
    </source>
</evidence>
<protein>
    <recommendedName>
        <fullName evidence="3">BED-type domain-containing protein</fullName>
    </recommendedName>
</protein>
<dbReference type="EMBL" id="VIEB01000501">
    <property type="protein sequence ID" value="TQD88741.1"/>
    <property type="molecule type" value="Genomic_DNA"/>
</dbReference>
<gene>
    <name evidence="1" type="ORF">C1H46_025701</name>
</gene>
<dbReference type="AlphaFoldDB" id="A0A540LQG6"/>
<evidence type="ECO:0000313" key="1">
    <source>
        <dbReference type="EMBL" id="TQD88741.1"/>
    </source>
</evidence>
<dbReference type="SMART" id="SM00614">
    <property type="entry name" value="ZnF_BED"/>
    <property type="match status" value="1"/>
</dbReference>
<proteinExistence type="predicted"/>
<name>A0A540LQG6_MALBA</name>
<comment type="caution">
    <text evidence="1">The sequence shown here is derived from an EMBL/GenBank/DDBJ whole genome shotgun (WGS) entry which is preliminary data.</text>
</comment>
<evidence type="ECO:0008006" key="3">
    <source>
        <dbReference type="Google" id="ProtNLM"/>
    </source>
</evidence>
<organism evidence="1 2">
    <name type="scientific">Malus baccata</name>
    <name type="common">Siberian crab apple</name>
    <name type="synonym">Pyrus baccata</name>
    <dbReference type="NCBI Taxonomy" id="106549"/>
    <lineage>
        <taxon>Eukaryota</taxon>
        <taxon>Viridiplantae</taxon>
        <taxon>Streptophyta</taxon>
        <taxon>Embryophyta</taxon>
        <taxon>Tracheophyta</taxon>
        <taxon>Spermatophyta</taxon>
        <taxon>Magnoliopsida</taxon>
        <taxon>eudicotyledons</taxon>
        <taxon>Gunneridae</taxon>
        <taxon>Pentapetalae</taxon>
        <taxon>rosids</taxon>
        <taxon>fabids</taxon>
        <taxon>Rosales</taxon>
        <taxon>Rosaceae</taxon>
        <taxon>Amygdaloideae</taxon>
        <taxon>Maleae</taxon>
        <taxon>Malus</taxon>
    </lineage>
</organism>
<reference evidence="1 2" key="1">
    <citation type="journal article" date="2019" name="G3 (Bethesda)">
        <title>Sequencing of a Wild Apple (Malus baccata) Genome Unravels the Differences Between Cultivated and Wild Apple Species Regarding Disease Resistance and Cold Tolerance.</title>
        <authorList>
            <person name="Chen X."/>
        </authorList>
    </citation>
    <scope>NUCLEOTIDE SEQUENCE [LARGE SCALE GENOMIC DNA]</scope>
    <source>
        <strain evidence="2">cv. Shandingzi</strain>
        <tissue evidence="1">Leaves</tissue>
    </source>
</reference>
<keyword evidence="2" id="KW-1185">Reference proteome</keyword>
<sequence length="106" mass="11792">MDVVEQDFTYLSDGGSVELTMGIQPDHGSANTEDTNTSLANKKARVIKLGKLTLRSLVWKAFNKLTTIFEDGKSCAQCKDCKKLVIDDSHHGMGNMNRHLKTCPRH</sequence>